<sequence length="643" mass="71932">MWRPSSVGKRPAVAALLLAVLLTVAQKVGAMGGYLKMFEAQHNPPDPCYGESGPQKCMPDFVNAAFGREVVASSVCGTPPSRHCTAVHEEKGDVKMQCDICDDSNPAQSHPPHYLTDLNNPNNLTCWRSAPVVTDDGDDLQTSQGNVTLILSLGKKYELTYISLQLCGHKPDSLSIYKSMDYGRSWQPFQYYSSQCRKVYGRKAGLVIGKANEQEALCTDQHLDRNGPRPLKAAATSSRIAFSTLEGRPSSYDFDSSPVLQDWVTATDIKVVLERLHPEVDDPTTENDVQTVAVAEETSSYAVADLAVGGRCKCNGHAHRCVEDKDTGHLACDCKHNTAGRDCEKCKPFHFDRPWGRATAREAHQCVACNCNLHARRCRFNMELYKLSGRVSGGVCLKCRHNTAGRHCHYCKEGYYRDQTKPITHRKACKACECHPVGASGKTCNQTTGQCPCKDGVTGITCNRCAKGYQQSRSPIAPCVKVPDPITNRPVQAEAPSCGKCRINTKRLKVKKYCRRDYALVARVINKELLGEYTRFDIQVMNVYKRSRQLRVRRGSDQLWVRNADLACKCPKIKVGKEFLILGDSDQQSRPGFVINRRSMVIEWRNDWQLRMRRFLKKAGKCRNSRYGRDASTYELEQIAREA</sequence>
<dbReference type="Pfam" id="PF00055">
    <property type="entry name" value="Laminin_N"/>
    <property type="match status" value="1"/>
</dbReference>
<feature type="domain" description="Laminin EGF-like" evidence="10">
    <location>
        <begin position="432"/>
        <end position="481"/>
    </location>
</feature>
<comment type="subcellular location">
    <subcellularLocation>
        <location evidence="1">Secreted</location>
    </subcellularLocation>
</comment>
<keyword evidence="6" id="KW-0325">Glycoprotein</keyword>
<evidence type="ECO:0000256" key="6">
    <source>
        <dbReference type="ARBA" id="ARBA00023180"/>
    </source>
</evidence>
<reference evidence="13 14" key="1">
    <citation type="submission" date="2024-05" db="EMBL/GenBank/DDBJ databases">
        <authorList>
            <person name="Wallberg A."/>
        </authorList>
    </citation>
    <scope>NUCLEOTIDE SEQUENCE [LARGE SCALE GENOMIC DNA]</scope>
</reference>
<dbReference type="InterPro" id="IPR000742">
    <property type="entry name" value="EGF"/>
</dbReference>
<dbReference type="InterPro" id="IPR008993">
    <property type="entry name" value="TIMP-like_OB-fold"/>
</dbReference>
<dbReference type="FunFam" id="2.10.25.10:FF:000048">
    <property type="entry name" value="Netrin 3"/>
    <property type="match status" value="1"/>
</dbReference>
<evidence type="ECO:0000313" key="14">
    <source>
        <dbReference type="Proteomes" id="UP001497623"/>
    </source>
</evidence>
<dbReference type="Pfam" id="PF01759">
    <property type="entry name" value="NTR"/>
    <property type="match status" value="1"/>
</dbReference>
<evidence type="ECO:0000256" key="4">
    <source>
        <dbReference type="ARBA" id="ARBA00022737"/>
    </source>
</evidence>
<dbReference type="PROSITE" id="PS51117">
    <property type="entry name" value="LAMININ_NTER"/>
    <property type="match status" value="1"/>
</dbReference>
<dbReference type="Gene3D" id="2.60.120.260">
    <property type="entry name" value="Galactose-binding domain-like"/>
    <property type="match status" value="1"/>
</dbReference>
<dbReference type="SMART" id="SM00136">
    <property type="entry name" value="LamNT"/>
    <property type="match status" value="1"/>
</dbReference>
<dbReference type="AlphaFoldDB" id="A0AAV2QTE0"/>
<dbReference type="PANTHER" id="PTHR10574">
    <property type="entry name" value="NETRIN/LAMININ-RELATED"/>
    <property type="match status" value="1"/>
</dbReference>
<evidence type="ECO:0000259" key="10">
    <source>
        <dbReference type="PROSITE" id="PS50027"/>
    </source>
</evidence>
<dbReference type="InterPro" id="IPR001134">
    <property type="entry name" value="Netrin_domain"/>
</dbReference>
<organism evidence="13 14">
    <name type="scientific">Meganyctiphanes norvegica</name>
    <name type="common">Northern krill</name>
    <name type="synonym">Thysanopoda norvegica</name>
    <dbReference type="NCBI Taxonomy" id="48144"/>
    <lineage>
        <taxon>Eukaryota</taxon>
        <taxon>Metazoa</taxon>
        <taxon>Ecdysozoa</taxon>
        <taxon>Arthropoda</taxon>
        <taxon>Crustacea</taxon>
        <taxon>Multicrustacea</taxon>
        <taxon>Malacostraca</taxon>
        <taxon>Eumalacostraca</taxon>
        <taxon>Eucarida</taxon>
        <taxon>Euphausiacea</taxon>
        <taxon>Euphausiidae</taxon>
        <taxon>Meganyctiphanes</taxon>
    </lineage>
</organism>
<dbReference type="Pfam" id="PF00053">
    <property type="entry name" value="EGF_laminin"/>
    <property type="match status" value="2"/>
</dbReference>
<dbReference type="PROSITE" id="PS00022">
    <property type="entry name" value="EGF_1"/>
    <property type="match status" value="1"/>
</dbReference>
<feature type="disulfide bond" evidence="8">
    <location>
        <begin position="432"/>
        <end position="444"/>
    </location>
</feature>
<keyword evidence="4" id="KW-0677">Repeat</keyword>
<dbReference type="GO" id="GO:0008045">
    <property type="term" value="P:motor neuron axon guidance"/>
    <property type="evidence" value="ECO:0007669"/>
    <property type="project" value="TreeGrafter"/>
</dbReference>
<keyword evidence="5 8" id="KW-1015">Disulfide bond</keyword>
<feature type="domain" description="Laminin N-terminal" evidence="12">
    <location>
        <begin position="53"/>
        <end position="311"/>
    </location>
</feature>
<keyword evidence="3 9" id="KW-0732">Signal</keyword>
<dbReference type="EMBL" id="CAXKWB010011302">
    <property type="protein sequence ID" value="CAL4100766.1"/>
    <property type="molecule type" value="Genomic_DNA"/>
</dbReference>
<feature type="domain" description="NTR" evidence="11">
    <location>
        <begin position="498"/>
        <end position="622"/>
    </location>
</feature>
<dbReference type="SUPFAM" id="SSF50242">
    <property type="entry name" value="TIMP-like"/>
    <property type="match status" value="1"/>
</dbReference>
<evidence type="ECO:0000256" key="3">
    <source>
        <dbReference type="ARBA" id="ARBA00022729"/>
    </source>
</evidence>
<dbReference type="PROSITE" id="PS01248">
    <property type="entry name" value="EGF_LAM_1"/>
    <property type="match status" value="1"/>
</dbReference>
<dbReference type="Gene3D" id="2.10.25.10">
    <property type="entry name" value="Laminin"/>
    <property type="match status" value="2"/>
</dbReference>
<evidence type="ECO:0000256" key="7">
    <source>
        <dbReference type="ARBA" id="ARBA00023292"/>
    </source>
</evidence>
<name>A0AAV2QTE0_MEGNR</name>
<dbReference type="Proteomes" id="UP001497623">
    <property type="component" value="Unassembled WGS sequence"/>
</dbReference>
<keyword evidence="7 8" id="KW-0424">Laminin EGF-like domain</keyword>
<feature type="chain" id="PRO_5043427433" description="Netrin-1" evidence="9">
    <location>
        <begin position="31"/>
        <end position="643"/>
    </location>
</feature>
<dbReference type="GO" id="GO:0005604">
    <property type="term" value="C:basement membrane"/>
    <property type="evidence" value="ECO:0007669"/>
    <property type="project" value="TreeGrafter"/>
</dbReference>
<dbReference type="InterPro" id="IPR002049">
    <property type="entry name" value="LE_dom"/>
</dbReference>
<dbReference type="GO" id="GO:0008347">
    <property type="term" value="P:glial cell migration"/>
    <property type="evidence" value="ECO:0007669"/>
    <property type="project" value="UniProtKB-ARBA"/>
</dbReference>
<comment type="caution">
    <text evidence="8">Lacks conserved residue(s) required for the propagation of feature annotation.</text>
</comment>
<comment type="caution">
    <text evidence="13">The sequence shown here is derived from an EMBL/GenBank/DDBJ whole genome shotgun (WGS) entry which is preliminary data.</text>
</comment>
<feature type="disulfide bond" evidence="8">
    <location>
        <begin position="465"/>
        <end position="479"/>
    </location>
</feature>
<dbReference type="PANTHER" id="PTHR10574:SF365">
    <property type="entry name" value="NETRIN-A-RELATED"/>
    <property type="match status" value="1"/>
</dbReference>
<dbReference type="GO" id="GO:0070983">
    <property type="term" value="P:dendrite guidance"/>
    <property type="evidence" value="ECO:0007669"/>
    <property type="project" value="UniProtKB-ARBA"/>
</dbReference>
<dbReference type="GO" id="GO:0044295">
    <property type="term" value="C:axonal growth cone"/>
    <property type="evidence" value="ECO:0007669"/>
    <property type="project" value="UniProtKB-ARBA"/>
</dbReference>
<dbReference type="GO" id="GO:0009888">
    <property type="term" value="P:tissue development"/>
    <property type="evidence" value="ECO:0007669"/>
    <property type="project" value="TreeGrafter"/>
</dbReference>
<feature type="domain" description="Laminin EGF-like" evidence="10">
    <location>
        <begin position="312"/>
        <end position="368"/>
    </location>
</feature>
<protein>
    <recommendedName>
        <fullName evidence="15">Netrin-1</fullName>
    </recommendedName>
</protein>
<evidence type="ECO:0000256" key="8">
    <source>
        <dbReference type="PROSITE-ProRule" id="PRU00460"/>
    </source>
</evidence>
<dbReference type="InterPro" id="IPR056863">
    <property type="entry name" value="LMN_ATRN_NET-like_EGF"/>
</dbReference>
<feature type="disulfide bond" evidence="8">
    <location>
        <begin position="334"/>
        <end position="343"/>
    </location>
</feature>
<evidence type="ECO:0008006" key="15">
    <source>
        <dbReference type="Google" id="ProtNLM"/>
    </source>
</evidence>
<evidence type="ECO:0000256" key="2">
    <source>
        <dbReference type="ARBA" id="ARBA00022525"/>
    </source>
</evidence>
<feature type="disulfide bond" evidence="8">
    <location>
        <begin position="453"/>
        <end position="462"/>
    </location>
</feature>
<dbReference type="Gene3D" id="2.40.50.120">
    <property type="match status" value="1"/>
</dbReference>
<evidence type="ECO:0000259" key="11">
    <source>
        <dbReference type="PROSITE" id="PS50189"/>
    </source>
</evidence>
<dbReference type="GO" id="GO:0009887">
    <property type="term" value="P:animal organ morphogenesis"/>
    <property type="evidence" value="ECO:0007669"/>
    <property type="project" value="TreeGrafter"/>
</dbReference>
<dbReference type="PROSITE" id="PS50027">
    <property type="entry name" value="EGF_LAM_2"/>
    <property type="match status" value="2"/>
</dbReference>
<evidence type="ECO:0000256" key="1">
    <source>
        <dbReference type="ARBA" id="ARBA00004613"/>
    </source>
</evidence>
<gene>
    <name evidence="13" type="ORF">MNOR_LOCUS16880</name>
</gene>
<evidence type="ECO:0000313" key="13">
    <source>
        <dbReference type="EMBL" id="CAL4100766.1"/>
    </source>
</evidence>
<keyword evidence="14" id="KW-1185">Reference proteome</keyword>
<dbReference type="SMART" id="SM00180">
    <property type="entry name" value="EGF_Lam"/>
    <property type="match status" value="3"/>
</dbReference>
<dbReference type="FunFam" id="2.60.120.260:FF:000098">
    <property type="entry name" value="Netrin-A, isoform B"/>
    <property type="match status" value="1"/>
</dbReference>
<dbReference type="SUPFAM" id="SSF57196">
    <property type="entry name" value="EGF/Laminin"/>
    <property type="match status" value="3"/>
</dbReference>
<dbReference type="FunFam" id="2.10.25.10:FF:000081">
    <property type="entry name" value="Netrin 1"/>
    <property type="match status" value="1"/>
</dbReference>
<dbReference type="PROSITE" id="PS50189">
    <property type="entry name" value="NTR"/>
    <property type="match status" value="1"/>
</dbReference>
<evidence type="ECO:0000259" key="12">
    <source>
        <dbReference type="PROSITE" id="PS51117"/>
    </source>
</evidence>
<accession>A0AAV2QTE0</accession>
<proteinExistence type="predicted"/>
<dbReference type="InterPro" id="IPR008211">
    <property type="entry name" value="Laminin_N"/>
</dbReference>
<keyword evidence="2" id="KW-0964">Secreted</keyword>
<feature type="disulfide bond" evidence="8">
    <location>
        <begin position="434"/>
        <end position="451"/>
    </location>
</feature>
<dbReference type="InterPro" id="IPR018933">
    <property type="entry name" value="Netrin_module_non-TIMP"/>
</dbReference>
<dbReference type="CDD" id="cd03579">
    <property type="entry name" value="NTR_netrin-1_like"/>
    <property type="match status" value="1"/>
</dbReference>
<feature type="signal peptide" evidence="9">
    <location>
        <begin position="1"/>
        <end position="30"/>
    </location>
</feature>
<dbReference type="InterPro" id="IPR050440">
    <property type="entry name" value="Laminin/Netrin_ECM"/>
</dbReference>
<dbReference type="CDD" id="cd00055">
    <property type="entry name" value="EGF_Lam"/>
    <property type="match status" value="3"/>
</dbReference>
<dbReference type="GO" id="GO:2000289">
    <property type="term" value="P:regulation of photoreceptor cell axon guidance"/>
    <property type="evidence" value="ECO:0007669"/>
    <property type="project" value="UniProtKB-ARBA"/>
</dbReference>
<evidence type="ECO:0000256" key="9">
    <source>
        <dbReference type="SAM" id="SignalP"/>
    </source>
</evidence>
<dbReference type="GO" id="GO:0005576">
    <property type="term" value="C:extracellular region"/>
    <property type="evidence" value="ECO:0007669"/>
    <property type="project" value="UniProtKB-SubCell"/>
</dbReference>
<evidence type="ECO:0000256" key="5">
    <source>
        <dbReference type="ARBA" id="ARBA00023157"/>
    </source>
</evidence>
<dbReference type="Pfam" id="PF24973">
    <property type="entry name" value="EGF_LMN_ATRN"/>
    <property type="match status" value="1"/>
</dbReference>
<dbReference type="SMART" id="SM00643">
    <property type="entry name" value="C345C"/>
    <property type="match status" value="1"/>
</dbReference>